<proteinExistence type="inferred from homology"/>
<accession>A0A813V8A9</accession>
<name>A0A813V8A9_9BILA</name>
<dbReference type="Proteomes" id="UP000663845">
    <property type="component" value="Unassembled WGS sequence"/>
</dbReference>
<evidence type="ECO:0000313" key="4">
    <source>
        <dbReference type="EMBL" id="CAF3665392.1"/>
    </source>
</evidence>
<evidence type="ECO:0000256" key="1">
    <source>
        <dbReference type="ARBA" id="ARBA00007065"/>
    </source>
</evidence>
<evidence type="ECO:0000256" key="2">
    <source>
        <dbReference type="SAM" id="Phobius"/>
    </source>
</evidence>
<keyword evidence="2" id="KW-1133">Transmembrane helix</keyword>
<comment type="similarity">
    <text evidence="1">Belongs to the UPF0739 family.</text>
</comment>
<dbReference type="PANTHER" id="PTHR31366:SF2">
    <property type="entry name" value="UPF0739 PROTEIN C1ORF74"/>
    <property type="match status" value="1"/>
</dbReference>
<evidence type="ECO:0000313" key="3">
    <source>
        <dbReference type="EMBL" id="CAF0838940.1"/>
    </source>
</evidence>
<dbReference type="InterPro" id="IPR027850">
    <property type="entry name" value="DUF4504"/>
</dbReference>
<dbReference type="Proteomes" id="UP000663844">
    <property type="component" value="Unassembled WGS sequence"/>
</dbReference>
<dbReference type="Pfam" id="PF14953">
    <property type="entry name" value="DUF4504"/>
    <property type="match status" value="1"/>
</dbReference>
<dbReference type="EMBL" id="CAJOAZ010000510">
    <property type="protein sequence ID" value="CAF3665392.1"/>
    <property type="molecule type" value="Genomic_DNA"/>
</dbReference>
<feature type="transmembrane region" description="Helical" evidence="2">
    <location>
        <begin position="153"/>
        <end position="177"/>
    </location>
</feature>
<protein>
    <submittedName>
        <fullName evidence="3">Uncharacterized protein</fullName>
    </submittedName>
</protein>
<gene>
    <name evidence="3" type="ORF">JYZ213_LOCUS7251</name>
    <name evidence="4" type="ORF">OXD698_LOCUS9874</name>
</gene>
<evidence type="ECO:0000313" key="5">
    <source>
        <dbReference type="Proteomes" id="UP000663845"/>
    </source>
</evidence>
<dbReference type="EMBL" id="CAJNOG010000047">
    <property type="protein sequence ID" value="CAF0838940.1"/>
    <property type="molecule type" value="Genomic_DNA"/>
</dbReference>
<keyword evidence="2" id="KW-0812">Transmembrane</keyword>
<organism evidence="3 5">
    <name type="scientific">Adineta steineri</name>
    <dbReference type="NCBI Taxonomy" id="433720"/>
    <lineage>
        <taxon>Eukaryota</taxon>
        <taxon>Metazoa</taxon>
        <taxon>Spiralia</taxon>
        <taxon>Gnathifera</taxon>
        <taxon>Rotifera</taxon>
        <taxon>Eurotatoria</taxon>
        <taxon>Bdelloidea</taxon>
        <taxon>Adinetida</taxon>
        <taxon>Adinetidae</taxon>
        <taxon>Adineta</taxon>
    </lineage>
</organism>
<reference evidence="3" key="1">
    <citation type="submission" date="2021-02" db="EMBL/GenBank/DDBJ databases">
        <authorList>
            <person name="Nowell W R."/>
        </authorList>
    </citation>
    <scope>NUCLEOTIDE SEQUENCE</scope>
</reference>
<sequence>MKFDDVQKIFYKYIHRRYHRFCRELFAQLLCLNLNIKSAYLFDLFPYSIDDMRNLLNNLSSYLPFRSIILKYSINDLIIMNSSQLLKLIDDTSTSVLVIDLNTMTTTNCHPMLDEIRNHLSWINYRQYEQIDFDNETNDEWSHLIQSLNHTTIFGYLLGYPLIYFYLSTSLMNVMTLKNFRLSVKIKDLNYETLLYSFSCPIHESIDQQQIELFINQWFSSLSLIINESDMIEYYHLDQHIREQATWCL</sequence>
<dbReference type="PANTHER" id="PTHR31366">
    <property type="entry name" value="UPF0739 PROTEIN C1ORF74"/>
    <property type="match status" value="1"/>
</dbReference>
<comment type="caution">
    <text evidence="3">The sequence shown here is derived from an EMBL/GenBank/DDBJ whole genome shotgun (WGS) entry which is preliminary data.</text>
</comment>
<dbReference type="AlphaFoldDB" id="A0A813V8A9"/>
<keyword evidence="2" id="KW-0472">Membrane</keyword>